<dbReference type="Proteomes" id="UP001597212">
    <property type="component" value="Unassembled WGS sequence"/>
</dbReference>
<dbReference type="RefSeq" id="WP_125756388.1">
    <property type="nucleotide sequence ID" value="NZ_JBHTOK010000072.1"/>
</dbReference>
<reference evidence="3" key="1">
    <citation type="journal article" date="2019" name="Int. J. Syst. Evol. Microbiol.">
        <title>The Global Catalogue of Microorganisms (GCM) 10K type strain sequencing project: providing services to taxonomists for standard genome sequencing and annotation.</title>
        <authorList>
            <consortium name="The Broad Institute Genomics Platform"/>
            <consortium name="The Broad Institute Genome Sequencing Center for Infectious Disease"/>
            <person name="Wu L."/>
            <person name="Ma J."/>
        </authorList>
    </citation>
    <scope>NUCLEOTIDE SEQUENCE [LARGE SCALE GENOMIC DNA]</scope>
    <source>
        <strain evidence="3">CCM 8912</strain>
    </source>
</reference>
<feature type="transmembrane region" description="Helical" evidence="1">
    <location>
        <begin position="108"/>
        <end position="131"/>
    </location>
</feature>
<feature type="transmembrane region" description="Helical" evidence="1">
    <location>
        <begin position="227"/>
        <end position="248"/>
    </location>
</feature>
<keyword evidence="1" id="KW-0472">Membrane</keyword>
<feature type="transmembrane region" description="Helical" evidence="1">
    <location>
        <begin position="7"/>
        <end position="28"/>
    </location>
</feature>
<comment type="caution">
    <text evidence="2">The sequence shown here is derived from an EMBL/GenBank/DDBJ whole genome shotgun (WGS) entry which is preliminary data.</text>
</comment>
<evidence type="ECO:0000313" key="2">
    <source>
        <dbReference type="EMBL" id="MFD1441645.1"/>
    </source>
</evidence>
<evidence type="ECO:0000313" key="3">
    <source>
        <dbReference type="Proteomes" id="UP001597212"/>
    </source>
</evidence>
<keyword evidence="3" id="KW-1185">Reference proteome</keyword>
<sequence>MPGKIRINFLSVTTLAFLIGLSSILSGVSSAGNVTNALISLAIMVITLITVLESNSINIFLIVIVLISSLVAIVNKQITLLSPAVIACLFFMTEASDTSSVRFANKVYFYTGLFLFAMVVFMALVFGVHNYQFTIWRNITTVPRLSIGFEHPNVALVRWLGLMMSFVLIRTRKHKILAILIFVLVLLPLYQLTKSRSSTYLVLFVLAVKLIETILQRTHVHIRLRSFVLALVPWIFLVMSILTLYIPWIQQRFDALLSGRISIYRMYFNQFGIHVFGTQNSSITMIDNSYIQMLITKGTLFTILLMFVFTMVILSRKYLSLTLAAIIFAFFFLGMSETILQHLELILPVIYGLRMERPEPEYEGLTTT</sequence>
<evidence type="ECO:0000256" key="1">
    <source>
        <dbReference type="SAM" id="Phobius"/>
    </source>
</evidence>
<gene>
    <name evidence="2" type="ORF">ACFQ5K_09695</name>
</gene>
<keyword evidence="1" id="KW-0812">Transmembrane</keyword>
<feature type="transmembrane region" description="Helical" evidence="1">
    <location>
        <begin position="57"/>
        <end position="74"/>
    </location>
</feature>
<organism evidence="2 3">
    <name type="scientific">Lacticaseibacillus hegangensis</name>
    <dbReference type="NCBI Taxonomy" id="2486010"/>
    <lineage>
        <taxon>Bacteria</taxon>
        <taxon>Bacillati</taxon>
        <taxon>Bacillota</taxon>
        <taxon>Bacilli</taxon>
        <taxon>Lactobacillales</taxon>
        <taxon>Lactobacillaceae</taxon>
        <taxon>Lacticaseibacillus</taxon>
    </lineage>
</organism>
<feature type="transmembrane region" description="Helical" evidence="1">
    <location>
        <begin position="176"/>
        <end position="192"/>
    </location>
</feature>
<feature type="transmembrane region" description="Helical" evidence="1">
    <location>
        <begin position="321"/>
        <end position="340"/>
    </location>
</feature>
<evidence type="ECO:0008006" key="4">
    <source>
        <dbReference type="Google" id="ProtNLM"/>
    </source>
</evidence>
<dbReference type="EMBL" id="JBHTOK010000072">
    <property type="protein sequence ID" value="MFD1441645.1"/>
    <property type="molecule type" value="Genomic_DNA"/>
</dbReference>
<feature type="transmembrane region" description="Helical" evidence="1">
    <location>
        <begin position="198"/>
        <end position="215"/>
    </location>
</feature>
<feature type="transmembrane region" description="Helical" evidence="1">
    <location>
        <begin position="34"/>
        <end position="52"/>
    </location>
</feature>
<protein>
    <recommendedName>
        <fullName evidence="4">Polymerase</fullName>
    </recommendedName>
</protein>
<keyword evidence="1" id="KW-1133">Transmembrane helix</keyword>
<name>A0ABW4CYS9_9LACO</name>
<proteinExistence type="predicted"/>
<feature type="transmembrane region" description="Helical" evidence="1">
    <location>
        <begin position="290"/>
        <end position="314"/>
    </location>
</feature>
<accession>A0ABW4CYS9</accession>